<dbReference type="EMBL" id="JAUSWA010000035">
    <property type="protein sequence ID" value="MDQ0496419.1"/>
    <property type="molecule type" value="Genomic_DNA"/>
</dbReference>
<dbReference type="Proteomes" id="UP001242811">
    <property type="component" value="Unassembled WGS sequence"/>
</dbReference>
<accession>A0ABU0L590</accession>
<protein>
    <submittedName>
        <fullName evidence="1">Uncharacterized protein</fullName>
    </submittedName>
</protein>
<sequence length="66" mass="7434">MKPTVGRNVHYKDTEGKTLAAVVVYVNPDTTGMVNLAVWNEFGKQFNALNVCQGDGLEQWNWPPRQ</sequence>
<name>A0ABU0L590_9BACL</name>
<comment type="caution">
    <text evidence="1">The sequence shown here is derived from an EMBL/GenBank/DDBJ whole genome shotgun (WGS) entry which is preliminary data.</text>
</comment>
<organism evidence="1 2">
    <name type="scientific">Paenibacillus brasilensis</name>
    <dbReference type="NCBI Taxonomy" id="128574"/>
    <lineage>
        <taxon>Bacteria</taxon>
        <taxon>Bacillati</taxon>
        <taxon>Bacillota</taxon>
        <taxon>Bacilli</taxon>
        <taxon>Bacillales</taxon>
        <taxon>Paenibacillaceae</taxon>
        <taxon>Paenibacillus</taxon>
    </lineage>
</organism>
<dbReference type="RefSeq" id="WP_152381893.1">
    <property type="nucleotide sequence ID" value="NZ_CP045298.1"/>
</dbReference>
<proteinExistence type="predicted"/>
<keyword evidence="2" id="KW-1185">Reference proteome</keyword>
<reference evidence="1 2" key="1">
    <citation type="submission" date="2023-07" db="EMBL/GenBank/DDBJ databases">
        <title>Genomic Encyclopedia of Type Strains, Phase IV (KMG-IV): sequencing the most valuable type-strain genomes for metagenomic binning, comparative biology and taxonomic classification.</title>
        <authorList>
            <person name="Goeker M."/>
        </authorList>
    </citation>
    <scope>NUCLEOTIDE SEQUENCE [LARGE SCALE GENOMIC DNA]</scope>
    <source>
        <strain evidence="1 2">DSM 14914</strain>
    </source>
</reference>
<evidence type="ECO:0000313" key="1">
    <source>
        <dbReference type="EMBL" id="MDQ0496419.1"/>
    </source>
</evidence>
<gene>
    <name evidence="1" type="ORF">QOZ95_004609</name>
</gene>
<evidence type="ECO:0000313" key="2">
    <source>
        <dbReference type="Proteomes" id="UP001242811"/>
    </source>
</evidence>